<organism evidence="2 3">
    <name type="scientific">Winogradskyella aurantia</name>
    <dbReference type="NCBI Taxonomy" id="1915063"/>
    <lineage>
        <taxon>Bacteria</taxon>
        <taxon>Pseudomonadati</taxon>
        <taxon>Bacteroidota</taxon>
        <taxon>Flavobacteriia</taxon>
        <taxon>Flavobacteriales</taxon>
        <taxon>Flavobacteriaceae</taxon>
        <taxon>Winogradskyella</taxon>
    </lineage>
</organism>
<name>A0A265UVK4_9FLAO</name>
<keyword evidence="3" id="KW-1185">Reference proteome</keyword>
<evidence type="ECO:0000259" key="1">
    <source>
        <dbReference type="Pfam" id="PF01966"/>
    </source>
</evidence>
<proteinExistence type="predicted"/>
<dbReference type="CDD" id="cd00077">
    <property type="entry name" value="HDc"/>
    <property type="match status" value="1"/>
</dbReference>
<dbReference type="PANTHER" id="PTHR21174:SF0">
    <property type="entry name" value="HD PHOSPHOHYDROLASE FAMILY PROTEIN-RELATED"/>
    <property type="match status" value="1"/>
</dbReference>
<dbReference type="InterPro" id="IPR003607">
    <property type="entry name" value="HD/PDEase_dom"/>
</dbReference>
<dbReference type="SUPFAM" id="SSF109604">
    <property type="entry name" value="HD-domain/PDEase-like"/>
    <property type="match status" value="1"/>
</dbReference>
<dbReference type="Gene3D" id="1.10.3210.10">
    <property type="entry name" value="Hypothetical protein af1432"/>
    <property type="match status" value="1"/>
</dbReference>
<gene>
    <name evidence="2" type="ORF">CA834_07730</name>
</gene>
<dbReference type="EMBL" id="NGJN01000003">
    <property type="protein sequence ID" value="OZV69336.1"/>
    <property type="molecule type" value="Genomic_DNA"/>
</dbReference>
<evidence type="ECO:0000313" key="3">
    <source>
        <dbReference type="Proteomes" id="UP000216840"/>
    </source>
</evidence>
<dbReference type="Proteomes" id="UP000216840">
    <property type="component" value="Unassembled WGS sequence"/>
</dbReference>
<dbReference type="RefSeq" id="WP_094968110.1">
    <property type="nucleotide sequence ID" value="NZ_NGJN01000003.1"/>
</dbReference>
<protein>
    <recommendedName>
        <fullName evidence="1">HD domain-containing protein</fullName>
    </recommendedName>
</protein>
<dbReference type="PANTHER" id="PTHR21174">
    <property type="match status" value="1"/>
</dbReference>
<reference evidence="2 3" key="1">
    <citation type="submission" date="2017-05" db="EMBL/GenBank/DDBJ databases">
        <title>The draft genome sequence of Idiomarina salinarum WNB302.</title>
        <authorList>
            <person name="Sun Y."/>
            <person name="Chen B."/>
            <person name="Du Z."/>
        </authorList>
    </citation>
    <scope>NUCLEOTIDE SEQUENCE [LARGE SCALE GENOMIC DNA]</scope>
    <source>
        <strain evidence="2 3">WNB302</strain>
    </source>
</reference>
<dbReference type="InterPro" id="IPR009218">
    <property type="entry name" value="HD_phosphohydro"/>
</dbReference>
<sequence>MEHLIEDAEAFVTSYLNNHLNPSFVYHNLAHTQRVVSNLKEIIEETDLSKKEKEQLLMAAWFHDTGFGKTIDGHEAESARIATSFLKEKQIAEKDIQAISKMILATKIDYEPKTKVEGYIRDADSAHLSSKNYDYYTSLLRKEWELTAGMKMSEEDWLKENIDFLNHHSYMSELAIKKWQRQKDENLAKLLKSLEKIQEKHKE</sequence>
<accession>A0A265UVK4</accession>
<dbReference type="Pfam" id="PF01966">
    <property type="entry name" value="HD"/>
    <property type="match status" value="1"/>
</dbReference>
<dbReference type="InterPro" id="IPR006674">
    <property type="entry name" value="HD_domain"/>
</dbReference>
<dbReference type="OrthoDB" id="5728337at2"/>
<evidence type="ECO:0000313" key="2">
    <source>
        <dbReference type="EMBL" id="OZV69336.1"/>
    </source>
</evidence>
<feature type="domain" description="HD" evidence="1">
    <location>
        <begin position="30"/>
        <end position="126"/>
    </location>
</feature>
<comment type="caution">
    <text evidence="2">The sequence shown here is derived from an EMBL/GenBank/DDBJ whole genome shotgun (WGS) entry which is preliminary data.</text>
</comment>
<dbReference type="AlphaFoldDB" id="A0A265UVK4"/>